<evidence type="ECO:0000259" key="2">
    <source>
        <dbReference type="PROSITE" id="PS50958"/>
    </source>
</evidence>
<dbReference type="SMART" id="SM00201">
    <property type="entry name" value="SO"/>
    <property type="match status" value="1"/>
</dbReference>
<accession>A0A8J4TB95</accession>
<comment type="caution">
    <text evidence="3">The sequence shown here is derived from an EMBL/GenBank/DDBJ whole genome shotgun (WGS) entry which is preliminary data.</text>
</comment>
<protein>
    <submittedName>
        <fullName evidence="3">Integumentary mucin C.1-like</fullName>
    </submittedName>
</protein>
<dbReference type="PROSITE" id="PS00524">
    <property type="entry name" value="SMB_1"/>
    <property type="match status" value="1"/>
</dbReference>
<dbReference type="Proteomes" id="UP000727407">
    <property type="component" value="Unassembled WGS sequence"/>
</dbReference>
<dbReference type="InterPro" id="IPR001212">
    <property type="entry name" value="Somatomedin_B_dom"/>
</dbReference>
<keyword evidence="4" id="KW-1185">Reference proteome</keyword>
<organism evidence="3 4">
    <name type="scientific">Clarias magur</name>
    <name type="common">Asian catfish</name>
    <name type="synonym">Macropteronotus magur</name>
    <dbReference type="NCBI Taxonomy" id="1594786"/>
    <lineage>
        <taxon>Eukaryota</taxon>
        <taxon>Metazoa</taxon>
        <taxon>Chordata</taxon>
        <taxon>Craniata</taxon>
        <taxon>Vertebrata</taxon>
        <taxon>Euteleostomi</taxon>
        <taxon>Actinopterygii</taxon>
        <taxon>Neopterygii</taxon>
        <taxon>Teleostei</taxon>
        <taxon>Ostariophysi</taxon>
        <taxon>Siluriformes</taxon>
        <taxon>Clariidae</taxon>
        <taxon>Clarias</taxon>
    </lineage>
</organism>
<dbReference type="OrthoDB" id="98591at2759"/>
<dbReference type="PROSITE" id="PS50958">
    <property type="entry name" value="SMB_2"/>
    <property type="match status" value="1"/>
</dbReference>
<reference evidence="3" key="1">
    <citation type="submission" date="2020-07" db="EMBL/GenBank/DDBJ databases">
        <title>Clarias magur genome sequencing, assembly and annotation.</title>
        <authorList>
            <person name="Kushwaha B."/>
            <person name="Kumar R."/>
            <person name="Das P."/>
            <person name="Joshi C.G."/>
            <person name="Kumar D."/>
            <person name="Nagpure N.S."/>
            <person name="Pandey M."/>
            <person name="Agarwal S."/>
            <person name="Srivastava S."/>
            <person name="Singh M."/>
            <person name="Sahoo L."/>
            <person name="Jayasankar P."/>
            <person name="Meher P.K."/>
            <person name="Koringa P.G."/>
            <person name="Iquebal M.A."/>
            <person name="Das S.P."/>
            <person name="Bit A."/>
            <person name="Patnaik S."/>
            <person name="Patel N."/>
            <person name="Shah T.M."/>
            <person name="Hinsu A."/>
            <person name="Jena J.K."/>
        </authorList>
    </citation>
    <scope>NUCLEOTIDE SEQUENCE</scope>
    <source>
        <strain evidence="3">CIFAMagur01</strain>
        <tissue evidence="3">Testis</tissue>
    </source>
</reference>
<dbReference type="EMBL" id="QNUK01000530">
    <property type="protein sequence ID" value="KAF5892045.1"/>
    <property type="molecule type" value="Genomic_DNA"/>
</dbReference>
<proteinExistence type="predicted"/>
<feature type="non-terminal residue" evidence="3">
    <location>
        <position position="1"/>
    </location>
</feature>
<dbReference type="InterPro" id="IPR036024">
    <property type="entry name" value="Somatomedin_B-like_dom_sf"/>
</dbReference>
<evidence type="ECO:0000256" key="1">
    <source>
        <dbReference type="ARBA" id="ARBA00023157"/>
    </source>
</evidence>
<name>A0A8J4TB95_CLAMG</name>
<gene>
    <name evidence="3" type="ORF">DAT39_018243</name>
</gene>
<dbReference type="Pfam" id="PF01033">
    <property type="entry name" value="Somatomedin_B"/>
    <property type="match status" value="1"/>
</dbReference>
<evidence type="ECO:0000313" key="4">
    <source>
        <dbReference type="Proteomes" id="UP000727407"/>
    </source>
</evidence>
<dbReference type="AlphaFoldDB" id="A0A8J4TB95"/>
<keyword evidence="1" id="KW-1015">Disulfide bond</keyword>
<sequence>GCSEPTILCCKGVNNFCNRGCFCDEVCVQFGDCCPDYSQTCIKQSPGTTVSPLGGSSTQTEFPYQQSQGQTDIRRIITSLQVCLRSKTGEAVRLESLQN</sequence>
<dbReference type="SUPFAM" id="SSF90188">
    <property type="entry name" value="Somatomedin B domain"/>
    <property type="match status" value="1"/>
</dbReference>
<feature type="domain" description="SMB" evidence="2">
    <location>
        <begin position="1"/>
        <end position="45"/>
    </location>
</feature>
<evidence type="ECO:0000313" key="3">
    <source>
        <dbReference type="EMBL" id="KAF5892045.1"/>
    </source>
</evidence>
<feature type="non-terminal residue" evidence="3">
    <location>
        <position position="99"/>
    </location>
</feature>